<protein>
    <submittedName>
        <fullName evidence="2">Uncharacterized protein</fullName>
    </submittedName>
</protein>
<feature type="region of interest" description="Disordered" evidence="1">
    <location>
        <begin position="328"/>
        <end position="376"/>
    </location>
</feature>
<evidence type="ECO:0000256" key="1">
    <source>
        <dbReference type="SAM" id="MobiDB-lite"/>
    </source>
</evidence>
<dbReference type="Proteomes" id="UP000800200">
    <property type="component" value="Unassembled WGS sequence"/>
</dbReference>
<dbReference type="EMBL" id="ML994717">
    <property type="protein sequence ID" value="KAF2176051.1"/>
    <property type="molecule type" value="Genomic_DNA"/>
</dbReference>
<dbReference type="AlphaFoldDB" id="A0A6A6D994"/>
<accession>A0A6A6D994</accession>
<feature type="compositionally biased region" description="Basic and acidic residues" evidence="1">
    <location>
        <begin position="1"/>
        <end position="146"/>
    </location>
</feature>
<dbReference type="OrthoDB" id="3796778at2759"/>
<evidence type="ECO:0000313" key="3">
    <source>
        <dbReference type="Proteomes" id="UP000800200"/>
    </source>
</evidence>
<reference evidence="2" key="1">
    <citation type="journal article" date="2020" name="Stud. Mycol.">
        <title>101 Dothideomycetes genomes: a test case for predicting lifestyles and emergence of pathogens.</title>
        <authorList>
            <person name="Haridas S."/>
            <person name="Albert R."/>
            <person name="Binder M."/>
            <person name="Bloem J."/>
            <person name="Labutti K."/>
            <person name="Salamov A."/>
            <person name="Andreopoulos B."/>
            <person name="Baker S."/>
            <person name="Barry K."/>
            <person name="Bills G."/>
            <person name="Bluhm B."/>
            <person name="Cannon C."/>
            <person name="Castanera R."/>
            <person name="Culley D."/>
            <person name="Daum C."/>
            <person name="Ezra D."/>
            <person name="Gonzalez J."/>
            <person name="Henrissat B."/>
            <person name="Kuo A."/>
            <person name="Liang C."/>
            <person name="Lipzen A."/>
            <person name="Lutzoni F."/>
            <person name="Magnuson J."/>
            <person name="Mondo S."/>
            <person name="Nolan M."/>
            <person name="Ohm R."/>
            <person name="Pangilinan J."/>
            <person name="Park H.-J."/>
            <person name="Ramirez L."/>
            <person name="Alfaro M."/>
            <person name="Sun H."/>
            <person name="Tritt A."/>
            <person name="Yoshinaga Y."/>
            <person name="Zwiers L.-H."/>
            <person name="Turgeon B."/>
            <person name="Goodwin S."/>
            <person name="Spatafora J."/>
            <person name="Crous P."/>
            <person name="Grigoriev I."/>
        </authorList>
    </citation>
    <scope>NUCLEOTIDE SEQUENCE</scope>
    <source>
        <strain evidence="2">CBS 207.26</strain>
    </source>
</reference>
<feature type="region of interest" description="Disordered" evidence="1">
    <location>
        <begin position="1"/>
        <end position="169"/>
    </location>
</feature>
<organism evidence="2 3">
    <name type="scientific">Zopfia rhizophila CBS 207.26</name>
    <dbReference type="NCBI Taxonomy" id="1314779"/>
    <lineage>
        <taxon>Eukaryota</taxon>
        <taxon>Fungi</taxon>
        <taxon>Dikarya</taxon>
        <taxon>Ascomycota</taxon>
        <taxon>Pezizomycotina</taxon>
        <taxon>Dothideomycetes</taxon>
        <taxon>Dothideomycetes incertae sedis</taxon>
        <taxon>Zopfiaceae</taxon>
        <taxon>Zopfia</taxon>
    </lineage>
</organism>
<proteinExistence type="predicted"/>
<gene>
    <name evidence="2" type="ORF">K469DRAFT_761633</name>
</gene>
<evidence type="ECO:0000313" key="2">
    <source>
        <dbReference type="EMBL" id="KAF2176051.1"/>
    </source>
</evidence>
<sequence>MPHERQRQEEERQRLAEEERQRLPEEERQRLAEEERQRLAEAQRQKQAEEERQKQAEGERQKQGEEERQEQAEEERQIQAAEERRRLVEKGRRLAKEGQRLIDEGGRLAEDERRQAEEERERLAEGRRRLAEKEREKQAEEKRQTEQELFEEDDIQETHTSRGRKYLVKAQPDRGSLASLWNLDRERPYRKKPKPPRGIGAAQRENDRKQITQINLVIDSADFAAPYSDQQADAQKVPINFKICERGTWRVERSLLVNPSKPLAVKEVKRLAIKYMRKHDGMQIYDINFRQLDPRTCFEDVTADGTNTILLIPDSERDVIEFPDAPRMHNESQAESAAGQPNLASNSQVEQEDGPGRKKGRLEIRAGHSNGSNNRG</sequence>
<name>A0A6A6D994_9PEZI</name>
<keyword evidence="3" id="KW-1185">Reference proteome</keyword>